<evidence type="ECO:0000313" key="2">
    <source>
        <dbReference type="EMBL" id="CAD7024849.1"/>
    </source>
</evidence>
<evidence type="ECO:0000256" key="1">
    <source>
        <dbReference type="SAM" id="MobiDB-lite"/>
    </source>
</evidence>
<proteinExistence type="predicted"/>
<keyword evidence="3" id="KW-1185">Reference proteome</keyword>
<protein>
    <submittedName>
        <fullName evidence="2">Succinoglycan biosynthesis protein exoi</fullName>
    </submittedName>
</protein>
<sequence>MSQFTGVVVLASAAAFIGAGGYTLLPRATYDSACTIKGNISLNSGERIYHVPGQEYYAATKIRYEHGERWFCSEEEARRAGWRKAHRNHHSAFSRSTAISTRSGVAGASRRGHSR</sequence>
<comment type="caution">
    <text evidence="2">The sequence shown here is derived from an EMBL/GenBank/DDBJ whole genome shotgun (WGS) entry which is preliminary data.</text>
</comment>
<reference evidence="2 3" key="1">
    <citation type="submission" date="2020-11" db="EMBL/GenBank/DDBJ databases">
        <authorList>
            <person name="Lassalle F."/>
        </authorList>
    </citation>
    <scope>NUCLEOTIDE SEQUENCE [LARGE SCALE GENOMIC DNA]</scope>
    <source>
        <strain evidence="2 3">JC140</strain>
    </source>
</reference>
<organism evidence="2 3">
    <name type="scientific">Pseudorhizobium endolithicum</name>
    <dbReference type="NCBI Taxonomy" id="1191678"/>
    <lineage>
        <taxon>Bacteria</taxon>
        <taxon>Pseudomonadati</taxon>
        <taxon>Pseudomonadota</taxon>
        <taxon>Alphaproteobacteria</taxon>
        <taxon>Hyphomicrobiales</taxon>
        <taxon>Rhizobiaceae</taxon>
        <taxon>Rhizobium/Agrobacterium group</taxon>
        <taxon>Pseudorhizobium</taxon>
    </lineage>
</organism>
<gene>
    <name evidence="2" type="ORF">REJC140_00540</name>
</gene>
<evidence type="ECO:0000313" key="3">
    <source>
        <dbReference type="Proteomes" id="UP000606921"/>
    </source>
</evidence>
<dbReference type="EMBL" id="CABFWF030000001">
    <property type="protein sequence ID" value="CAD7024849.1"/>
    <property type="molecule type" value="Genomic_DNA"/>
</dbReference>
<accession>A0ABN7JGX8</accession>
<name>A0ABN7JGX8_9HYPH</name>
<feature type="region of interest" description="Disordered" evidence="1">
    <location>
        <begin position="86"/>
        <end position="115"/>
    </location>
</feature>
<dbReference type="Proteomes" id="UP000606921">
    <property type="component" value="Unassembled WGS sequence"/>
</dbReference>
<feature type="compositionally biased region" description="Polar residues" evidence="1">
    <location>
        <begin position="93"/>
        <end position="103"/>
    </location>
</feature>